<feature type="chain" id="PRO_5034393188" description="Nucleotide exchange factor SIL1" evidence="9">
    <location>
        <begin position="20"/>
        <end position="430"/>
    </location>
</feature>
<dbReference type="InterPro" id="IPR031884">
    <property type="entry name" value="Sil1_fungi"/>
</dbReference>
<gene>
    <name evidence="10" type="ORF">F8M41_011948</name>
</gene>
<dbReference type="Pfam" id="PF16782">
    <property type="entry name" value="SIL1"/>
    <property type="match status" value="1"/>
</dbReference>
<keyword evidence="5 9" id="KW-0732">Signal</keyword>
<keyword evidence="8" id="KW-0811">Translocation</keyword>
<evidence type="ECO:0000256" key="6">
    <source>
        <dbReference type="ARBA" id="ARBA00022824"/>
    </source>
</evidence>
<dbReference type="Gene3D" id="1.25.10.10">
    <property type="entry name" value="Leucine-rich Repeat Variant"/>
    <property type="match status" value="1"/>
</dbReference>
<evidence type="ECO:0000256" key="5">
    <source>
        <dbReference type="ARBA" id="ARBA00022729"/>
    </source>
</evidence>
<evidence type="ECO:0000313" key="11">
    <source>
        <dbReference type="Proteomes" id="UP000439903"/>
    </source>
</evidence>
<dbReference type="Proteomes" id="UP000439903">
    <property type="component" value="Unassembled WGS sequence"/>
</dbReference>
<evidence type="ECO:0000256" key="9">
    <source>
        <dbReference type="SAM" id="SignalP"/>
    </source>
</evidence>
<accession>A0A8H4ATM3</accession>
<dbReference type="GO" id="GO:0000774">
    <property type="term" value="F:adenyl-nucleotide exchange factor activity"/>
    <property type="evidence" value="ECO:0007669"/>
    <property type="project" value="InterPro"/>
</dbReference>
<feature type="signal peptide" evidence="9">
    <location>
        <begin position="1"/>
        <end position="19"/>
    </location>
</feature>
<evidence type="ECO:0000256" key="3">
    <source>
        <dbReference type="ARBA" id="ARBA00015352"/>
    </source>
</evidence>
<dbReference type="OrthoDB" id="448649at2759"/>
<dbReference type="InterPro" id="IPR016024">
    <property type="entry name" value="ARM-type_fold"/>
</dbReference>
<evidence type="ECO:0000313" key="10">
    <source>
        <dbReference type="EMBL" id="KAF0531120.1"/>
    </source>
</evidence>
<reference evidence="10 11" key="1">
    <citation type="journal article" date="2019" name="Environ. Microbiol.">
        <title>At the nexus of three kingdoms: the genome of the mycorrhizal fungus Gigaspora margarita provides insights into plant, endobacterial and fungal interactions.</title>
        <authorList>
            <person name="Venice F."/>
            <person name="Ghignone S."/>
            <person name="Salvioli di Fossalunga A."/>
            <person name="Amselem J."/>
            <person name="Novero M."/>
            <person name="Xianan X."/>
            <person name="Sedzielewska Toro K."/>
            <person name="Morin E."/>
            <person name="Lipzen A."/>
            <person name="Grigoriev I.V."/>
            <person name="Henrissat B."/>
            <person name="Martin F.M."/>
            <person name="Bonfante P."/>
        </authorList>
    </citation>
    <scope>NUCLEOTIDE SEQUENCE [LARGE SCALE GENOMIC DNA]</scope>
    <source>
        <strain evidence="10 11">BEG34</strain>
    </source>
</reference>
<organism evidence="10 11">
    <name type="scientific">Gigaspora margarita</name>
    <dbReference type="NCBI Taxonomy" id="4874"/>
    <lineage>
        <taxon>Eukaryota</taxon>
        <taxon>Fungi</taxon>
        <taxon>Fungi incertae sedis</taxon>
        <taxon>Mucoromycota</taxon>
        <taxon>Glomeromycotina</taxon>
        <taxon>Glomeromycetes</taxon>
        <taxon>Diversisporales</taxon>
        <taxon>Gigasporaceae</taxon>
        <taxon>Gigaspora</taxon>
    </lineage>
</organism>
<keyword evidence="11" id="KW-1185">Reference proteome</keyword>
<comment type="caution">
    <text evidence="10">The sequence shown here is derived from an EMBL/GenBank/DDBJ whole genome shotgun (WGS) entry which is preliminary data.</text>
</comment>
<dbReference type="AlphaFoldDB" id="A0A8H4ATM3"/>
<dbReference type="InterPro" id="IPR011989">
    <property type="entry name" value="ARM-like"/>
</dbReference>
<comment type="similarity">
    <text evidence="1">Belongs to the SIL1 family.</text>
</comment>
<dbReference type="PANTHER" id="PTHR19316">
    <property type="entry name" value="PROTEIN FOLDING REGULATOR"/>
    <property type="match status" value="1"/>
</dbReference>
<evidence type="ECO:0000256" key="1">
    <source>
        <dbReference type="ARBA" id="ARBA00010588"/>
    </source>
</evidence>
<dbReference type="GO" id="GO:0005783">
    <property type="term" value="C:endoplasmic reticulum"/>
    <property type="evidence" value="ECO:0007669"/>
    <property type="project" value="InterPro"/>
</dbReference>
<keyword evidence="6" id="KW-0256">Endoplasmic reticulum</keyword>
<evidence type="ECO:0000256" key="7">
    <source>
        <dbReference type="ARBA" id="ARBA00022927"/>
    </source>
</evidence>
<dbReference type="SUPFAM" id="SSF48371">
    <property type="entry name" value="ARM repeat"/>
    <property type="match status" value="1"/>
</dbReference>
<name>A0A8H4ATM3_GIGMA</name>
<keyword evidence="4" id="KW-0813">Transport</keyword>
<dbReference type="GO" id="GO:0015031">
    <property type="term" value="P:protein transport"/>
    <property type="evidence" value="ECO:0007669"/>
    <property type="project" value="UniProtKB-KW"/>
</dbReference>
<evidence type="ECO:0000256" key="4">
    <source>
        <dbReference type="ARBA" id="ARBA00022448"/>
    </source>
</evidence>
<sequence>MNKLLFLLLLCIFIDFVLTNKVSNENICNKEGHCYPKVFVATDYFQEVLEGQEIPAGLHVKIDLYTGKKHAKLLDHNNNESSDIVIVDKDGSVNSDNIQSESINSDPVQIESPEVDVDQDTKVHIHHEDSLENNNSPLPIIPPGHKENLRISHGDNLLFEECISKLIDSSQSLHEIISTLDSLEDLVHELDFGIKLARGSGLISVVKLLDNDSNEIKRKAALVIGATMQNNPLAQDEALKMDLISYLLDLLSSETDIKVSSRLLYALSSIVRGNKDSIQSVKNNQGLSRLAIVYQKLKNNEFRAKCALFITDFIDPNMVTVVNKKFSLFNQHQQQHDEVVSIFENAIETWCNLFQDTLFDDMGNDKDIDFDTREKILSGISMIKSHYSRQCPAQNGFNNWLSKQINQENDEYLEDYFRLVNKIKVQYGLA</sequence>
<evidence type="ECO:0000256" key="2">
    <source>
        <dbReference type="ARBA" id="ARBA00011799"/>
    </source>
</evidence>
<dbReference type="InterPro" id="IPR050693">
    <property type="entry name" value="Hsp70_NEF-Inhibitors"/>
</dbReference>
<evidence type="ECO:0000256" key="8">
    <source>
        <dbReference type="ARBA" id="ARBA00023010"/>
    </source>
</evidence>
<keyword evidence="7" id="KW-0653">Protein transport</keyword>
<protein>
    <recommendedName>
        <fullName evidence="3">Nucleotide exchange factor SIL1</fullName>
    </recommendedName>
</protein>
<dbReference type="EMBL" id="WTPW01000244">
    <property type="protein sequence ID" value="KAF0531120.1"/>
    <property type="molecule type" value="Genomic_DNA"/>
</dbReference>
<proteinExistence type="inferred from homology"/>
<comment type="subunit">
    <text evidence="2">Interacts with KAR2.</text>
</comment>
<dbReference type="PANTHER" id="PTHR19316:SF34">
    <property type="entry name" value="NUCLEOTIDE EXCHANGE FACTOR SIL1"/>
    <property type="match status" value="1"/>
</dbReference>